<evidence type="ECO:0000259" key="1">
    <source>
        <dbReference type="PROSITE" id="PS50181"/>
    </source>
</evidence>
<dbReference type="AlphaFoldDB" id="A0A9D4WVX3"/>
<dbReference type="Proteomes" id="UP001058974">
    <property type="component" value="Chromosome 5"/>
</dbReference>
<gene>
    <name evidence="2" type="ORF">KIW84_054537</name>
</gene>
<comment type="caution">
    <text evidence="2">The sequence shown here is derived from an EMBL/GenBank/DDBJ whole genome shotgun (WGS) entry which is preliminary data.</text>
</comment>
<dbReference type="InterPro" id="IPR017451">
    <property type="entry name" value="F-box-assoc_interact_dom"/>
</dbReference>
<dbReference type="PANTHER" id="PTHR31672">
    <property type="entry name" value="BNACNNG10540D PROTEIN"/>
    <property type="match status" value="1"/>
</dbReference>
<evidence type="ECO:0000313" key="2">
    <source>
        <dbReference type="EMBL" id="KAI5408738.1"/>
    </source>
</evidence>
<evidence type="ECO:0000313" key="3">
    <source>
        <dbReference type="Proteomes" id="UP001058974"/>
    </source>
</evidence>
<feature type="domain" description="F-box" evidence="1">
    <location>
        <begin position="42"/>
        <end position="88"/>
    </location>
</feature>
<dbReference type="Pfam" id="PF07734">
    <property type="entry name" value="FBA_1"/>
    <property type="match status" value="1"/>
</dbReference>
<keyword evidence="3" id="KW-1185">Reference proteome</keyword>
<dbReference type="EMBL" id="JAMSHJ010000005">
    <property type="protein sequence ID" value="KAI5408738.1"/>
    <property type="molecule type" value="Genomic_DNA"/>
</dbReference>
<dbReference type="PANTHER" id="PTHR31672:SF13">
    <property type="entry name" value="F-BOX PROTEIN CPR30-LIKE"/>
    <property type="match status" value="1"/>
</dbReference>
<dbReference type="NCBIfam" id="TIGR01640">
    <property type="entry name" value="F_box_assoc_1"/>
    <property type="match status" value="1"/>
</dbReference>
<sequence length="409" mass="47729">KFKKTCLLGSIYIYWFSLAKFQSRDMRSPKVMRTNPNMSSFDVSLPTLPFDLISEIVSRLPVKSLLQFRCVSKSWKSLISDPIFARKHLNLSTTRRLLCLSYDKHSHRFFLNSYSLQSIFRDTDYNITRLEYPSDNICKGSLSHYAVGSCDGILCVATCRFFLDFKPLVVLWNPSIRKFKELPPFENPPGLDRLYMSYGFGYDHASHDYKVVVIYNLLGINGGIVWDTTKAKVYTLSTDSWRTIQPFPFDSVSSYQQGRYVSGSINWLAYSKGTHQRCIISFDLGHETYQMIRMPLGLERTPKDPVFSVLRDWLCLIFDHDVWVMKEYGVKESWTKLFNVTHLLDPPFKSFVLTNVLYIFQDDQLLLLFRKDCERRFILYNFKNDTSKVSFMLKDFPQLCVESLISPCS</sequence>
<reference evidence="2 3" key="1">
    <citation type="journal article" date="2022" name="Nat. Genet.">
        <title>Improved pea reference genome and pan-genome highlight genomic features and evolutionary characteristics.</title>
        <authorList>
            <person name="Yang T."/>
            <person name="Liu R."/>
            <person name="Luo Y."/>
            <person name="Hu S."/>
            <person name="Wang D."/>
            <person name="Wang C."/>
            <person name="Pandey M.K."/>
            <person name="Ge S."/>
            <person name="Xu Q."/>
            <person name="Li N."/>
            <person name="Li G."/>
            <person name="Huang Y."/>
            <person name="Saxena R.K."/>
            <person name="Ji Y."/>
            <person name="Li M."/>
            <person name="Yan X."/>
            <person name="He Y."/>
            <person name="Liu Y."/>
            <person name="Wang X."/>
            <person name="Xiang C."/>
            <person name="Varshney R.K."/>
            <person name="Ding H."/>
            <person name="Gao S."/>
            <person name="Zong X."/>
        </authorList>
    </citation>
    <scope>NUCLEOTIDE SEQUENCE [LARGE SCALE GENOMIC DNA]</scope>
    <source>
        <strain evidence="2 3">cv. Zhongwan 6</strain>
    </source>
</reference>
<dbReference type="SUPFAM" id="SSF81383">
    <property type="entry name" value="F-box domain"/>
    <property type="match status" value="1"/>
</dbReference>
<dbReference type="PROSITE" id="PS50181">
    <property type="entry name" value="FBOX"/>
    <property type="match status" value="1"/>
</dbReference>
<dbReference type="InterPro" id="IPR036047">
    <property type="entry name" value="F-box-like_dom_sf"/>
</dbReference>
<dbReference type="InterPro" id="IPR006527">
    <property type="entry name" value="F-box-assoc_dom_typ1"/>
</dbReference>
<organism evidence="2 3">
    <name type="scientific">Pisum sativum</name>
    <name type="common">Garden pea</name>
    <name type="synonym">Lathyrus oleraceus</name>
    <dbReference type="NCBI Taxonomy" id="3888"/>
    <lineage>
        <taxon>Eukaryota</taxon>
        <taxon>Viridiplantae</taxon>
        <taxon>Streptophyta</taxon>
        <taxon>Embryophyta</taxon>
        <taxon>Tracheophyta</taxon>
        <taxon>Spermatophyta</taxon>
        <taxon>Magnoliopsida</taxon>
        <taxon>eudicotyledons</taxon>
        <taxon>Gunneridae</taxon>
        <taxon>Pentapetalae</taxon>
        <taxon>rosids</taxon>
        <taxon>fabids</taxon>
        <taxon>Fabales</taxon>
        <taxon>Fabaceae</taxon>
        <taxon>Papilionoideae</taxon>
        <taxon>50 kb inversion clade</taxon>
        <taxon>NPAAA clade</taxon>
        <taxon>Hologalegina</taxon>
        <taxon>IRL clade</taxon>
        <taxon>Fabeae</taxon>
        <taxon>Lathyrus</taxon>
    </lineage>
</organism>
<dbReference type="CDD" id="cd22157">
    <property type="entry name" value="F-box_AtFBW1-like"/>
    <property type="match status" value="1"/>
</dbReference>
<dbReference type="InterPro" id="IPR001810">
    <property type="entry name" value="F-box_dom"/>
</dbReference>
<dbReference type="Gene3D" id="1.20.1280.50">
    <property type="match status" value="1"/>
</dbReference>
<dbReference type="InterPro" id="IPR050796">
    <property type="entry name" value="SCF_F-box_component"/>
</dbReference>
<dbReference type="Gramene" id="Psat05G0453700-T1">
    <property type="protein sequence ID" value="KAI5408738.1"/>
    <property type="gene ID" value="KIW84_054537"/>
</dbReference>
<protein>
    <recommendedName>
        <fullName evidence="1">F-box domain-containing protein</fullName>
    </recommendedName>
</protein>
<dbReference type="InterPro" id="IPR011043">
    <property type="entry name" value="Gal_Oxase/kelch_b-propeller"/>
</dbReference>
<accession>A0A9D4WVX3</accession>
<dbReference type="SUPFAM" id="SSF50965">
    <property type="entry name" value="Galactose oxidase, central domain"/>
    <property type="match status" value="1"/>
</dbReference>
<dbReference type="Pfam" id="PF00646">
    <property type="entry name" value="F-box"/>
    <property type="match status" value="1"/>
</dbReference>
<feature type="non-terminal residue" evidence="2">
    <location>
        <position position="1"/>
    </location>
</feature>
<proteinExistence type="predicted"/>
<name>A0A9D4WVX3_PEA</name>
<dbReference type="SMART" id="SM00256">
    <property type="entry name" value="FBOX"/>
    <property type="match status" value="1"/>
</dbReference>